<keyword evidence="1" id="KW-0732">Signal</keyword>
<sequence>MIRKTLATTLVAGAALTGLAPAAHAAAAPVPPKPKSFEVCGKGELGKNGKCVKRAKQKVTGAVTFGSSARVSGEATNKTRSTMDVVVTFYWKATGNRSLRRTIPVKAGKTDFRIGTAIPAHRKMMQKVTVQICKGPKTKRECGVLKTVRP</sequence>
<organism evidence="2 3">
    <name type="scientific">Actinomadura namibiensis</name>
    <dbReference type="NCBI Taxonomy" id="182080"/>
    <lineage>
        <taxon>Bacteria</taxon>
        <taxon>Bacillati</taxon>
        <taxon>Actinomycetota</taxon>
        <taxon>Actinomycetes</taxon>
        <taxon>Streptosporangiales</taxon>
        <taxon>Thermomonosporaceae</taxon>
        <taxon>Actinomadura</taxon>
    </lineage>
</organism>
<evidence type="ECO:0000313" key="3">
    <source>
        <dbReference type="Proteomes" id="UP000572680"/>
    </source>
</evidence>
<dbReference type="RefSeq" id="WP_182844455.1">
    <property type="nucleotide sequence ID" value="NZ_BAAALP010000018.1"/>
</dbReference>
<dbReference type="AlphaFoldDB" id="A0A7W3LQ99"/>
<accession>A0A7W3LQ99</accession>
<proteinExistence type="predicted"/>
<comment type="caution">
    <text evidence="2">The sequence shown here is derived from an EMBL/GenBank/DDBJ whole genome shotgun (WGS) entry which is preliminary data.</text>
</comment>
<protein>
    <submittedName>
        <fullName evidence="2">Uncharacterized protein</fullName>
    </submittedName>
</protein>
<gene>
    <name evidence="2" type="ORF">HNR61_003840</name>
</gene>
<feature type="chain" id="PRO_5038592490" evidence="1">
    <location>
        <begin position="26"/>
        <end position="150"/>
    </location>
</feature>
<feature type="signal peptide" evidence="1">
    <location>
        <begin position="1"/>
        <end position="25"/>
    </location>
</feature>
<name>A0A7W3LQ99_ACTNM</name>
<reference evidence="2 3" key="1">
    <citation type="submission" date="2020-08" db="EMBL/GenBank/DDBJ databases">
        <title>Genomic Encyclopedia of Type Strains, Phase IV (KMG-IV): sequencing the most valuable type-strain genomes for metagenomic binning, comparative biology and taxonomic classification.</title>
        <authorList>
            <person name="Goeker M."/>
        </authorList>
    </citation>
    <scope>NUCLEOTIDE SEQUENCE [LARGE SCALE GENOMIC DNA]</scope>
    <source>
        <strain evidence="2 3">DSM 44197</strain>
    </source>
</reference>
<dbReference type="Proteomes" id="UP000572680">
    <property type="component" value="Unassembled WGS sequence"/>
</dbReference>
<evidence type="ECO:0000313" key="2">
    <source>
        <dbReference type="EMBL" id="MBA8952200.1"/>
    </source>
</evidence>
<keyword evidence="3" id="KW-1185">Reference proteome</keyword>
<evidence type="ECO:0000256" key="1">
    <source>
        <dbReference type="SAM" id="SignalP"/>
    </source>
</evidence>
<dbReference type="EMBL" id="JACJIA010000004">
    <property type="protein sequence ID" value="MBA8952200.1"/>
    <property type="molecule type" value="Genomic_DNA"/>
</dbReference>